<dbReference type="RefSeq" id="WP_025909937.1">
    <property type="nucleotide sequence ID" value="NZ_CANLXW010000011.1"/>
</dbReference>
<keyword evidence="2" id="KW-1185">Reference proteome</keyword>
<dbReference type="EMBL" id="JAWUZT010000024">
    <property type="protein sequence ID" value="MDW8516437.1"/>
    <property type="molecule type" value="Genomic_DNA"/>
</dbReference>
<sequence>MISLFKSRIQMSATQTTNSLSIPFNTETTVLTLAVPTTIPQQPKKIDGIVGVEANIPLGLTSYEYGVTMRLYRNGQQLMSQNLRQGAAAVLTLGFIQNSTIPFSWVDQNAVQGTNTYTVTLQFFTRSTSGVTIQTNTRSLNVIS</sequence>
<proteinExistence type="predicted"/>
<organism evidence="1 2">
    <name type="scientific">Priestia flexa</name>
    <dbReference type="NCBI Taxonomy" id="86664"/>
    <lineage>
        <taxon>Bacteria</taxon>
        <taxon>Bacillati</taxon>
        <taxon>Bacillota</taxon>
        <taxon>Bacilli</taxon>
        <taxon>Bacillales</taxon>
        <taxon>Bacillaceae</taxon>
        <taxon>Priestia</taxon>
    </lineage>
</organism>
<evidence type="ECO:0000313" key="1">
    <source>
        <dbReference type="EMBL" id="MDW8516437.1"/>
    </source>
</evidence>
<name>A0ABU4J612_9BACI</name>
<gene>
    <name evidence="1" type="ORF">RIB56_09865</name>
</gene>
<accession>A0ABU4J612</accession>
<protein>
    <submittedName>
        <fullName evidence="1">Uncharacterized protein</fullName>
    </submittedName>
</protein>
<reference evidence="2" key="1">
    <citation type="submission" date="2023-07" db="EMBL/GenBank/DDBJ databases">
        <title>Draft genomic sequences of Priestia flexa CCM isolated from the soil of an abandoned mine contaminated by free cyanide in the high Andean zone of Tacna, Peru.</title>
        <authorList>
            <person name="Caceda Quiroz C.J."/>
            <person name="Maraza Chooque G.J."/>
            <person name="Fora Quispe G.L."/>
            <person name="Carpio Mamani M."/>
        </authorList>
    </citation>
    <scope>NUCLEOTIDE SEQUENCE [LARGE SCALE GENOMIC DNA]</scope>
    <source>
        <strain evidence="2">CCM</strain>
    </source>
</reference>
<evidence type="ECO:0000313" key="2">
    <source>
        <dbReference type="Proteomes" id="UP001284771"/>
    </source>
</evidence>
<dbReference type="Proteomes" id="UP001284771">
    <property type="component" value="Unassembled WGS sequence"/>
</dbReference>
<comment type="caution">
    <text evidence="1">The sequence shown here is derived from an EMBL/GenBank/DDBJ whole genome shotgun (WGS) entry which is preliminary data.</text>
</comment>